<feature type="compositionally biased region" description="Polar residues" evidence="9">
    <location>
        <begin position="8"/>
        <end position="18"/>
    </location>
</feature>
<dbReference type="SMART" id="SM01331">
    <property type="entry name" value="DUF3635"/>
    <property type="match status" value="1"/>
</dbReference>
<feature type="compositionally biased region" description="Polar residues" evidence="9">
    <location>
        <begin position="590"/>
        <end position="608"/>
    </location>
</feature>
<feature type="compositionally biased region" description="Acidic residues" evidence="9">
    <location>
        <begin position="245"/>
        <end position="260"/>
    </location>
</feature>
<evidence type="ECO:0000259" key="10">
    <source>
        <dbReference type="SMART" id="SM01331"/>
    </source>
</evidence>
<feature type="compositionally biased region" description="Basic and acidic residues" evidence="9">
    <location>
        <begin position="343"/>
        <end position="379"/>
    </location>
</feature>
<feature type="region of interest" description="Disordered" evidence="9">
    <location>
        <begin position="502"/>
        <end position="608"/>
    </location>
</feature>
<dbReference type="GO" id="GO:0072354">
    <property type="term" value="F:histone H3T3 kinase activity"/>
    <property type="evidence" value="ECO:0007669"/>
    <property type="project" value="TreeGrafter"/>
</dbReference>
<dbReference type="EMBL" id="JAAAJA010000833">
    <property type="protein sequence ID" value="KAG0249360.1"/>
    <property type="molecule type" value="Genomic_DNA"/>
</dbReference>
<feature type="region of interest" description="Disordered" evidence="9">
    <location>
        <begin position="633"/>
        <end position="675"/>
    </location>
</feature>
<evidence type="ECO:0000256" key="1">
    <source>
        <dbReference type="ARBA" id="ARBA00012513"/>
    </source>
</evidence>
<dbReference type="AlphaFoldDB" id="A0A9P6PPC3"/>
<dbReference type="GO" id="GO:0035556">
    <property type="term" value="P:intracellular signal transduction"/>
    <property type="evidence" value="ECO:0007669"/>
    <property type="project" value="TreeGrafter"/>
</dbReference>
<dbReference type="Gene3D" id="3.30.200.20">
    <property type="entry name" value="Phosphorylase Kinase, domain 1"/>
    <property type="match status" value="1"/>
</dbReference>
<evidence type="ECO:0000256" key="2">
    <source>
        <dbReference type="ARBA" id="ARBA00022527"/>
    </source>
</evidence>
<dbReference type="GO" id="GO:0005634">
    <property type="term" value="C:nucleus"/>
    <property type="evidence" value="ECO:0007669"/>
    <property type="project" value="TreeGrafter"/>
</dbReference>
<proteinExistence type="predicted"/>
<comment type="catalytic activity">
    <reaction evidence="8">
        <text>L-seryl-[protein] + ATP = O-phospho-L-seryl-[protein] + ADP + H(+)</text>
        <dbReference type="Rhea" id="RHEA:17989"/>
        <dbReference type="Rhea" id="RHEA-COMP:9863"/>
        <dbReference type="Rhea" id="RHEA-COMP:11604"/>
        <dbReference type="ChEBI" id="CHEBI:15378"/>
        <dbReference type="ChEBI" id="CHEBI:29999"/>
        <dbReference type="ChEBI" id="CHEBI:30616"/>
        <dbReference type="ChEBI" id="CHEBI:83421"/>
        <dbReference type="ChEBI" id="CHEBI:456216"/>
        <dbReference type="EC" id="2.7.11.1"/>
    </reaction>
</comment>
<gene>
    <name evidence="11" type="ORF">BG011_009381</name>
</gene>
<keyword evidence="2" id="KW-0723">Serine/threonine-protein kinase</keyword>
<feature type="region of interest" description="Disordered" evidence="9">
    <location>
        <begin position="1"/>
        <end position="178"/>
    </location>
</feature>
<keyword evidence="12" id="KW-1185">Reference proteome</keyword>
<dbReference type="GO" id="GO:0000278">
    <property type="term" value="P:mitotic cell cycle"/>
    <property type="evidence" value="ECO:0007669"/>
    <property type="project" value="TreeGrafter"/>
</dbReference>
<feature type="domain" description="Serine/threonine-protein kinase haspin C-terminal" evidence="10">
    <location>
        <begin position="1039"/>
        <end position="1090"/>
    </location>
</feature>
<organism evidence="11 12">
    <name type="scientific">Mortierella polycephala</name>
    <dbReference type="NCBI Taxonomy" id="41804"/>
    <lineage>
        <taxon>Eukaryota</taxon>
        <taxon>Fungi</taxon>
        <taxon>Fungi incertae sedis</taxon>
        <taxon>Mucoromycota</taxon>
        <taxon>Mortierellomycotina</taxon>
        <taxon>Mortierellomycetes</taxon>
        <taxon>Mortierellales</taxon>
        <taxon>Mortierellaceae</taxon>
        <taxon>Mortierella</taxon>
    </lineage>
</organism>
<evidence type="ECO:0000256" key="6">
    <source>
        <dbReference type="ARBA" id="ARBA00022840"/>
    </source>
</evidence>
<keyword evidence="6" id="KW-0067">ATP-binding</keyword>
<dbReference type="SUPFAM" id="SSF56112">
    <property type="entry name" value="Protein kinase-like (PK-like)"/>
    <property type="match status" value="1"/>
</dbReference>
<feature type="compositionally biased region" description="Polar residues" evidence="9">
    <location>
        <begin position="115"/>
        <end position="140"/>
    </location>
</feature>
<name>A0A9P6PPC3_9FUNG</name>
<evidence type="ECO:0000256" key="3">
    <source>
        <dbReference type="ARBA" id="ARBA00022679"/>
    </source>
</evidence>
<comment type="caution">
    <text evidence="11">The sequence shown here is derived from an EMBL/GenBank/DDBJ whole genome shotgun (WGS) entry which is preliminary data.</text>
</comment>
<dbReference type="InterPro" id="IPR011009">
    <property type="entry name" value="Kinase-like_dom_sf"/>
</dbReference>
<dbReference type="Proteomes" id="UP000726737">
    <property type="component" value="Unassembled WGS sequence"/>
</dbReference>
<feature type="compositionally biased region" description="Basic and acidic residues" evidence="9">
    <location>
        <begin position="50"/>
        <end position="65"/>
    </location>
</feature>
<feature type="region of interest" description="Disordered" evidence="9">
    <location>
        <begin position="338"/>
        <end position="482"/>
    </location>
</feature>
<evidence type="ECO:0000256" key="9">
    <source>
        <dbReference type="SAM" id="MobiDB-lite"/>
    </source>
</evidence>
<dbReference type="Pfam" id="PF12330">
    <property type="entry name" value="Haspin_kinase"/>
    <property type="match status" value="1"/>
</dbReference>
<feature type="region of interest" description="Disordered" evidence="9">
    <location>
        <begin position="241"/>
        <end position="260"/>
    </location>
</feature>
<evidence type="ECO:0000256" key="7">
    <source>
        <dbReference type="ARBA" id="ARBA00047899"/>
    </source>
</evidence>
<keyword evidence="4" id="KW-0547">Nucleotide-binding</keyword>
<dbReference type="EC" id="2.7.11.1" evidence="1"/>
<protein>
    <recommendedName>
        <fullName evidence="1">non-specific serine/threonine protein kinase</fullName>
        <ecNumber evidence="1">2.7.11.1</ecNumber>
    </recommendedName>
</protein>
<evidence type="ECO:0000256" key="8">
    <source>
        <dbReference type="ARBA" id="ARBA00048679"/>
    </source>
</evidence>
<evidence type="ECO:0000256" key="4">
    <source>
        <dbReference type="ARBA" id="ARBA00022741"/>
    </source>
</evidence>
<feature type="compositionally biased region" description="Polar residues" evidence="9">
    <location>
        <begin position="159"/>
        <end position="177"/>
    </location>
</feature>
<evidence type="ECO:0000313" key="12">
    <source>
        <dbReference type="Proteomes" id="UP000726737"/>
    </source>
</evidence>
<dbReference type="InterPro" id="IPR024604">
    <property type="entry name" value="GSG2_C"/>
</dbReference>
<feature type="compositionally biased region" description="Basic residues" evidence="9">
    <location>
        <begin position="654"/>
        <end position="663"/>
    </location>
</feature>
<accession>A0A9P6PPC3</accession>
<keyword evidence="3" id="KW-0808">Transferase</keyword>
<dbReference type="GO" id="GO:0005524">
    <property type="term" value="F:ATP binding"/>
    <property type="evidence" value="ECO:0007669"/>
    <property type="project" value="UniProtKB-KW"/>
</dbReference>
<dbReference type="Gene3D" id="1.10.510.10">
    <property type="entry name" value="Transferase(Phosphotransferase) domain 1"/>
    <property type="match status" value="1"/>
</dbReference>
<feature type="compositionally biased region" description="Low complexity" evidence="9">
    <location>
        <begin position="516"/>
        <end position="536"/>
    </location>
</feature>
<sequence>MLGPASLRSHQQKSSLKTYGSRGKRPASSSINSTSASGATTSTQPPARQYDWDRLEKQRKARIEQARAQVQARAQERRERATSSSVSDYDAVDADPDADALLYSDKETEDDEHQNITMTGSEFVPSSQGSDVLESSQSTLRRPLSKPQPMSRWAKRSQDTSSVSTIPPSQNSDNESGIETLRWGYEHRSSWTATALTEQPTGQDIVAPSDRSIRASSPLFTEASAPGYHSKTMQKKDRLFSEHVYEDDDPDNEDADDGADEVLFRSPSFGLLMKLREIPKPQFPEPRLNPFGYGSLSTGAEESSKEAEKNPFLVTESPKTKKTIDIFQRRRQQLLELQSRSKSVGEKSIVSREKDTAMEVMEGDDRTADDSSIGQRHDVSVASGRSGDNSWQEIVSMESNDHRLMSQQNSLQQTTPERKGTTDLSGPDDNVDWALGKRMSSIEITPRRLLTKQRKTAPHDPPSPTRSPASRRLTTKRADKTLDDLTLGPLQLFLDRDIPQHDKDSRDSLFQPAQRSATSFSGPSSISSTSHPSIPSNHAAAHTAPVTVDRNRGTSAQRRPKASADSKQRARPSILKRPATAPPAQRRNTENQSDAAVVRDTSSSRYQRSMQMGLSIPNSRSQLQPHLLIQPGQEQQPTLDNALQPQQPTGEKIHRPRPTRSLRRPPAALVSSRKTEIKPTLGELLSICDQEFFEQFRDLDRNENSQNEAPDDQPRGILDFEYLLPECMRDTLAKIGEASYSEVYTVDLPVQQRRLQQYGQHRKKPQERGQQRLDEEEFALFQSQRLNTYIKESAEDDLAPQNMAGTVSTKLVMKIMPFCDDEEDSSSDATGDHVRGRKTRNKVVQESTLLALEDIYREATVSTQIMHGWKGFIGSFGTLVVRGKYPRSFLAAWDRFRKDKGTESYRPDSYTKNQLYCIILLPYGGIDLEHCPLTNWRQAWSSLAQVAASLESKEQAPYRFEHRDLHWGNILVKGTCQENIAFARGDDFDQGKHDSRKDDGDKYRRIPTFGIAVQMIDFTLARVQGDRGGLIYMDMEKDQDLFQGQGDYQFEIYRKMRKLIGKDWAASCPHTNVFVGCDILTATHTFMILFN</sequence>
<comment type="catalytic activity">
    <reaction evidence="7">
        <text>L-threonyl-[protein] + ATP = O-phospho-L-threonyl-[protein] + ADP + H(+)</text>
        <dbReference type="Rhea" id="RHEA:46608"/>
        <dbReference type="Rhea" id="RHEA-COMP:11060"/>
        <dbReference type="Rhea" id="RHEA-COMP:11605"/>
        <dbReference type="ChEBI" id="CHEBI:15378"/>
        <dbReference type="ChEBI" id="CHEBI:30013"/>
        <dbReference type="ChEBI" id="CHEBI:30616"/>
        <dbReference type="ChEBI" id="CHEBI:61977"/>
        <dbReference type="ChEBI" id="CHEBI:456216"/>
        <dbReference type="EC" id="2.7.11.1"/>
    </reaction>
</comment>
<keyword evidence="5" id="KW-0418">Kinase</keyword>
<dbReference type="PANTHER" id="PTHR24419">
    <property type="entry name" value="INTERLEUKIN-1 RECEPTOR-ASSOCIATED KINASE"/>
    <property type="match status" value="1"/>
</dbReference>
<feature type="compositionally biased region" description="Low complexity" evidence="9">
    <location>
        <begin position="26"/>
        <end position="47"/>
    </location>
</feature>
<dbReference type="OrthoDB" id="5327538at2759"/>
<dbReference type="GO" id="GO:0005737">
    <property type="term" value="C:cytoplasm"/>
    <property type="evidence" value="ECO:0007669"/>
    <property type="project" value="TreeGrafter"/>
</dbReference>
<feature type="compositionally biased region" description="Polar residues" evidence="9">
    <location>
        <begin position="633"/>
        <end position="649"/>
    </location>
</feature>
<feature type="compositionally biased region" description="Polar residues" evidence="9">
    <location>
        <begin position="405"/>
        <end position="415"/>
    </location>
</feature>
<feature type="region of interest" description="Disordered" evidence="9">
    <location>
        <begin position="281"/>
        <end position="316"/>
    </location>
</feature>
<reference evidence="11" key="1">
    <citation type="journal article" date="2020" name="Fungal Divers.">
        <title>Resolving the Mortierellaceae phylogeny through synthesis of multi-gene phylogenetics and phylogenomics.</title>
        <authorList>
            <person name="Vandepol N."/>
            <person name="Liber J."/>
            <person name="Desiro A."/>
            <person name="Na H."/>
            <person name="Kennedy M."/>
            <person name="Barry K."/>
            <person name="Grigoriev I.V."/>
            <person name="Miller A.N."/>
            <person name="O'Donnell K."/>
            <person name="Stajich J.E."/>
            <person name="Bonito G."/>
        </authorList>
    </citation>
    <scope>NUCLEOTIDE SEQUENCE</scope>
    <source>
        <strain evidence="11">KOD948</strain>
    </source>
</reference>
<evidence type="ECO:0000256" key="5">
    <source>
        <dbReference type="ARBA" id="ARBA00022777"/>
    </source>
</evidence>
<evidence type="ECO:0000313" key="11">
    <source>
        <dbReference type="EMBL" id="KAG0249360.1"/>
    </source>
</evidence>
<dbReference type="PANTHER" id="PTHR24419:SF18">
    <property type="entry name" value="SERINE_THREONINE-PROTEIN KINASE HASPIN"/>
    <property type="match status" value="1"/>
</dbReference>